<evidence type="ECO:0000256" key="2">
    <source>
        <dbReference type="ARBA" id="ARBA00010231"/>
    </source>
</evidence>
<evidence type="ECO:0000313" key="11">
    <source>
        <dbReference type="Proteomes" id="UP000011082"/>
    </source>
</evidence>
<dbReference type="GeneID" id="19881934"/>
<evidence type="ECO:0000259" key="7">
    <source>
        <dbReference type="Pfam" id="PF02878"/>
    </source>
</evidence>
<dbReference type="Gene3D" id="3.40.120.10">
    <property type="entry name" value="Alpha-D-Glucose-1,6-Bisphosphate, subunit A, domain 3"/>
    <property type="match status" value="3"/>
</dbReference>
<reference evidence="11" key="1">
    <citation type="submission" date="2011-05" db="EMBL/GenBank/DDBJ databases">
        <title>The genome sequence of Vittaforma corneae strain ATCC 50505.</title>
        <authorList>
            <consortium name="The Broad Institute Genome Sequencing Platform"/>
            <person name="Cuomo C."/>
            <person name="Didier E."/>
            <person name="Bowers L."/>
            <person name="Young S.K."/>
            <person name="Zeng Q."/>
            <person name="Gargeya S."/>
            <person name="Fitzgerald M."/>
            <person name="Haas B."/>
            <person name="Abouelleil A."/>
            <person name="Alvarado L."/>
            <person name="Arachchi H.M."/>
            <person name="Berlin A."/>
            <person name="Chapman S.B."/>
            <person name="Gearin G."/>
            <person name="Goldberg J."/>
            <person name="Griggs A."/>
            <person name="Gujja S."/>
            <person name="Hansen M."/>
            <person name="Heiman D."/>
            <person name="Howarth C."/>
            <person name="Larimer J."/>
            <person name="Lui A."/>
            <person name="MacDonald P.J.P."/>
            <person name="McCowen C."/>
            <person name="Montmayeur A."/>
            <person name="Murphy C."/>
            <person name="Neiman D."/>
            <person name="Pearson M."/>
            <person name="Priest M."/>
            <person name="Roberts A."/>
            <person name="Saif S."/>
            <person name="Shea T."/>
            <person name="Sisk P."/>
            <person name="Stolte C."/>
            <person name="Sykes S."/>
            <person name="Wortman J."/>
            <person name="Nusbaum C."/>
            <person name="Birren B."/>
        </authorList>
    </citation>
    <scope>NUCLEOTIDE SEQUENCE [LARGE SCALE GENOMIC DNA]</scope>
    <source>
        <strain evidence="11">ATCC 50505</strain>
    </source>
</reference>
<dbReference type="InterPro" id="IPR049023">
    <property type="entry name" value="AMG1_II"/>
</dbReference>
<dbReference type="InterPro" id="IPR049022">
    <property type="entry name" value="AMG1_III"/>
</dbReference>
<dbReference type="InterPro" id="IPR016055">
    <property type="entry name" value="A-D-PHexomutase_a/b/a-I/II/III"/>
</dbReference>
<dbReference type="OrthoDB" id="1928at2759"/>
<dbReference type="Gene3D" id="3.30.310.50">
    <property type="entry name" value="Alpha-D-phosphohexomutase, C-terminal domain"/>
    <property type="match status" value="1"/>
</dbReference>
<keyword evidence="11" id="KW-1185">Reference proteome</keyword>
<feature type="domain" description="Alpha-D-phosphohexomutase alpha/beta/alpha" evidence="7">
    <location>
        <begin position="57"/>
        <end position="85"/>
    </location>
</feature>
<keyword evidence="5" id="KW-0413">Isomerase</keyword>
<accession>L2GM63</accession>
<evidence type="ECO:0000256" key="3">
    <source>
        <dbReference type="ARBA" id="ARBA00022723"/>
    </source>
</evidence>
<dbReference type="FunCoup" id="L2GM63">
    <property type="interactions" value="45"/>
</dbReference>
<dbReference type="InterPro" id="IPR005844">
    <property type="entry name" value="A-D-PHexomutase_a/b/a-I"/>
</dbReference>
<keyword evidence="4" id="KW-0460">Magnesium</keyword>
<dbReference type="SUPFAM" id="SSF55957">
    <property type="entry name" value="Phosphoglucomutase, C-terminal domain"/>
    <property type="match status" value="1"/>
</dbReference>
<dbReference type="InterPro" id="IPR005843">
    <property type="entry name" value="A-D-PHexomutase_C"/>
</dbReference>
<dbReference type="Pfam" id="PF02878">
    <property type="entry name" value="PGM_PMM_I"/>
    <property type="match status" value="2"/>
</dbReference>
<evidence type="ECO:0000256" key="1">
    <source>
        <dbReference type="ARBA" id="ARBA00001946"/>
    </source>
</evidence>
<dbReference type="SUPFAM" id="SSF53738">
    <property type="entry name" value="Phosphoglucomutase, first 3 domains"/>
    <property type="match status" value="4"/>
</dbReference>
<dbReference type="InterPro" id="IPR036900">
    <property type="entry name" value="A-D-PHexomutase_C_sf"/>
</dbReference>
<dbReference type="PANTHER" id="PTHR45955:SF1">
    <property type="entry name" value="PHOSPHOACETYLGLUCOSAMINE MUTASE"/>
    <property type="match status" value="1"/>
</dbReference>
<evidence type="ECO:0008006" key="12">
    <source>
        <dbReference type="Google" id="ProtNLM"/>
    </source>
</evidence>
<evidence type="ECO:0000259" key="9">
    <source>
        <dbReference type="Pfam" id="PF21405"/>
    </source>
</evidence>
<gene>
    <name evidence="10" type="ORF">VICG_01223</name>
</gene>
<dbReference type="PANTHER" id="PTHR45955">
    <property type="entry name" value="PHOSPHOACETYLGLUCOSAMINE MUTASE"/>
    <property type="match status" value="1"/>
</dbReference>
<dbReference type="AlphaFoldDB" id="L2GM63"/>
<dbReference type="HOGENOM" id="CLU_022890_1_0_1"/>
<evidence type="ECO:0000256" key="5">
    <source>
        <dbReference type="ARBA" id="ARBA00023235"/>
    </source>
</evidence>
<feature type="domain" description="Alpha-D-phosphohexomutase C-terminal" evidence="6">
    <location>
        <begin position="458"/>
        <end position="499"/>
    </location>
</feature>
<dbReference type="GO" id="GO:0005975">
    <property type="term" value="P:carbohydrate metabolic process"/>
    <property type="evidence" value="ECO:0007669"/>
    <property type="project" value="InterPro"/>
</dbReference>
<dbReference type="InParanoid" id="L2GM63"/>
<dbReference type="GO" id="GO:0004610">
    <property type="term" value="F:phosphoacetylglucosamine mutase activity"/>
    <property type="evidence" value="ECO:0007669"/>
    <property type="project" value="TreeGrafter"/>
</dbReference>
<dbReference type="VEuPathDB" id="MicrosporidiaDB:VICG_01223"/>
<keyword evidence="3" id="KW-0479">Metal-binding</keyword>
<dbReference type="STRING" id="993615.L2GM63"/>
<dbReference type="OMA" id="WEAYATK"/>
<dbReference type="GO" id="GO:0006048">
    <property type="term" value="P:UDP-N-acetylglucosamine biosynthetic process"/>
    <property type="evidence" value="ECO:0007669"/>
    <property type="project" value="TreeGrafter"/>
</dbReference>
<feature type="domain" description="Phosphoacetylglucosamine mutase AMG1" evidence="9">
    <location>
        <begin position="207"/>
        <end position="278"/>
    </location>
</feature>
<dbReference type="InterPro" id="IPR016066">
    <property type="entry name" value="A-D-PHexomutase_CS"/>
</dbReference>
<dbReference type="RefSeq" id="XP_007604669.1">
    <property type="nucleotide sequence ID" value="XM_007604607.1"/>
</dbReference>
<name>L2GM63_VITCO</name>
<comment type="cofactor">
    <cofactor evidence="1">
        <name>Mg(2+)</name>
        <dbReference type="ChEBI" id="CHEBI:18420"/>
    </cofactor>
</comment>
<evidence type="ECO:0000256" key="4">
    <source>
        <dbReference type="ARBA" id="ARBA00022842"/>
    </source>
</evidence>
<evidence type="ECO:0000259" key="8">
    <source>
        <dbReference type="Pfam" id="PF21404"/>
    </source>
</evidence>
<dbReference type="PROSITE" id="PS00710">
    <property type="entry name" value="PGM_PMM"/>
    <property type="match status" value="1"/>
</dbReference>
<comment type="similarity">
    <text evidence="2">Belongs to the phosphohexose mutase family.</text>
</comment>
<feature type="domain" description="Phosphoacetylglucosamine mutase AMG1" evidence="8">
    <location>
        <begin position="289"/>
        <end position="414"/>
    </location>
</feature>
<dbReference type="GO" id="GO:0000287">
    <property type="term" value="F:magnesium ion binding"/>
    <property type="evidence" value="ECO:0007669"/>
    <property type="project" value="InterPro"/>
</dbReference>
<organism evidence="10 11">
    <name type="scientific">Vittaforma corneae (strain ATCC 50505)</name>
    <name type="common">Microsporidian parasite</name>
    <name type="synonym">Nosema corneum</name>
    <dbReference type="NCBI Taxonomy" id="993615"/>
    <lineage>
        <taxon>Eukaryota</taxon>
        <taxon>Fungi</taxon>
        <taxon>Fungi incertae sedis</taxon>
        <taxon>Microsporidia</taxon>
        <taxon>Nosematidae</taxon>
        <taxon>Vittaforma</taxon>
    </lineage>
</organism>
<dbReference type="Pfam" id="PF21405">
    <property type="entry name" value="AMG1_II"/>
    <property type="match status" value="1"/>
</dbReference>
<evidence type="ECO:0000259" key="6">
    <source>
        <dbReference type="Pfam" id="PF00408"/>
    </source>
</evidence>
<dbReference type="Pfam" id="PF21404">
    <property type="entry name" value="AMG1_III"/>
    <property type="match status" value="1"/>
</dbReference>
<sequence>MRNNKAPPLNKNLTKPLAAAFYGTAGYRLNTPDLNNVVCRASLISCIRSATFAGKFIGLYITASHNPIEYNGVKFIDFNGNMLDETWEIASDELVNCHDQDFNSIINKIFRQNSNFTGISNSIRGNVIIGRDTRESGIQLTKNIKEVLESYRCNVFDYGLVSCPEMHFLIRKCNESNKIIEKSVYVDHLYNDFLNLRKLTGADMGFGIDTANGVGTTKMNEILEKDKDFSVEILNDPKHGVLNKECGADFVKVHRIAPKLKKTDYALCASFDGDVDRLILYTQESKILDGDAQCVFIAELIKKELERENLTPEIGIVLSHYSNMGAMNYLRNSGFKVVLAQTGVKNFVKEARKYDVGVYFEPNGHGSVVFSKRLLEKTESLPNTSILKILTQMFDPCVGDALANFLVLKATLRSLSDLTKYKENCSRQLTVKIKDKNVIKVDQDNCVLEPDIQKKIDEQVLRFKGRAFVRPSGTEDLVRVFAECPDQMNCDKLALNVAEIVYDNCEGVGPHPEIVYFND</sequence>
<feature type="domain" description="Alpha-D-phosphohexomutase alpha/beta/alpha" evidence="7">
    <location>
        <begin position="124"/>
        <end position="177"/>
    </location>
</feature>
<evidence type="ECO:0000313" key="10">
    <source>
        <dbReference type="EMBL" id="ELA41719.1"/>
    </source>
</evidence>
<proteinExistence type="inferred from homology"/>
<dbReference type="Proteomes" id="UP000011082">
    <property type="component" value="Unassembled WGS sequence"/>
</dbReference>
<dbReference type="Pfam" id="PF00408">
    <property type="entry name" value="PGM_PMM_IV"/>
    <property type="match status" value="1"/>
</dbReference>
<dbReference type="EMBL" id="JH370139">
    <property type="protein sequence ID" value="ELA41719.1"/>
    <property type="molecule type" value="Genomic_DNA"/>
</dbReference>
<protein>
    <recommendedName>
        <fullName evidence="12">Phosphoacetylglucosamine mutase</fullName>
    </recommendedName>
</protein>